<proteinExistence type="predicted"/>
<protein>
    <submittedName>
        <fullName evidence="2">Uncharacterized protein</fullName>
    </submittedName>
</protein>
<accession>A0A078B8S9</accession>
<gene>
    <name evidence="2" type="primary">Contig11156.g11918</name>
    <name evidence="2" type="ORF">STYLEM_18839</name>
</gene>
<feature type="region of interest" description="Disordered" evidence="1">
    <location>
        <begin position="361"/>
        <end position="380"/>
    </location>
</feature>
<keyword evidence="3" id="KW-1185">Reference proteome</keyword>
<feature type="region of interest" description="Disordered" evidence="1">
    <location>
        <begin position="310"/>
        <end position="343"/>
    </location>
</feature>
<evidence type="ECO:0000313" key="3">
    <source>
        <dbReference type="Proteomes" id="UP000039865"/>
    </source>
</evidence>
<feature type="compositionally biased region" description="Polar residues" evidence="1">
    <location>
        <begin position="363"/>
        <end position="374"/>
    </location>
</feature>
<dbReference type="EMBL" id="CCKQ01017808">
    <property type="protein sequence ID" value="CDW89702.1"/>
    <property type="molecule type" value="Genomic_DNA"/>
</dbReference>
<reference evidence="2 3" key="1">
    <citation type="submission" date="2014-06" db="EMBL/GenBank/DDBJ databases">
        <authorList>
            <person name="Swart Estienne"/>
        </authorList>
    </citation>
    <scope>NUCLEOTIDE SEQUENCE [LARGE SCALE GENOMIC DNA]</scope>
    <source>
        <strain evidence="2 3">130c</strain>
    </source>
</reference>
<dbReference type="AlphaFoldDB" id="A0A078B8S9"/>
<sequence>MDSNKSFKNESKCSPRRLNKMSNLRLRLSMNEQEASQPMNIQDNFSNEVDLQPEQVTVRDLKSTKIKSHRHNQHINQQPKFNKISLNFSPNKRNRRMRILRNNEQINLSYNYQDSSQDSESPKNKQSYQNFVENTSKEKAQIKRDLERKSKIVKMKISHIQTLDPEDHDNSAGFVQEHSRSSHTKKAKPLLYDTHDPSVRREYNFNIREQSQILPVSYNPIKQFSDQKIFEMSNLYTERQSVSSKAPQSVLPPLKLSSRNQKISTFKYLHESINNIKDSDVIKNRNRSINKVSDTVSMLKTAKVKFLRRSIHENESSTTSPDKNRSKERDQELQQKQQQPMQAEFNSRIQLFSEEQGIKAMAKTQSKQNRNQSTIHEHSNVLRNELQRLLRGRKAKASFQQNQQFLKVPEQQSLKVDSSQLTINTQSESFINLDVTEKPAEIKIQSLLSDLQDKLVTFTSKNQRGIVETLFKARYMESQKFPSIRKYHEEHSEL</sequence>
<dbReference type="Proteomes" id="UP000039865">
    <property type="component" value="Unassembled WGS sequence"/>
</dbReference>
<evidence type="ECO:0000256" key="1">
    <source>
        <dbReference type="SAM" id="MobiDB-lite"/>
    </source>
</evidence>
<feature type="region of interest" description="Disordered" evidence="1">
    <location>
        <begin position="164"/>
        <end position="186"/>
    </location>
</feature>
<feature type="compositionally biased region" description="Basic and acidic residues" evidence="1">
    <location>
        <begin position="322"/>
        <end position="333"/>
    </location>
</feature>
<feature type="compositionally biased region" description="Basic and acidic residues" evidence="1">
    <location>
        <begin position="1"/>
        <end position="13"/>
    </location>
</feature>
<evidence type="ECO:0000313" key="2">
    <source>
        <dbReference type="EMBL" id="CDW89702.1"/>
    </source>
</evidence>
<dbReference type="InParanoid" id="A0A078B8S9"/>
<name>A0A078B8S9_STYLE</name>
<feature type="region of interest" description="Disordered" evidence="1">
    <location>
        <begin position="1"/>
        <end position="22"/>
    </location>
</feature>
<organism evidence="2 3">
    <name type="scientific">Stylonychia lemnae</name>
    <name type="common">Ciliate</name>
    <dbReference type="NCBI Taxonomy" id="5949"/>
    <lineage>
        <taxon>Eukaryota</taxon>
        <taxon>Sar</taxon>
        <taxon>Alveolata</taxon>
        <taxon>Ciliophora</taxon>
        <taxon>Intramacronucleata</taxon>
        <taxon>Spirotrichea</taxon>
        <taxon>Stichotrichia</taxon>
        <taxon>Sporadotrichida</taxon>
        <taxon>Oxytrichidae</taxon>
        <taxon>Stylonychinae</taxon>
        <taxon>Stylonychia</taxon>
    </lineage>
</organism>